<dbReference type="Proteomes" id="UP000242447">
    <property type="component" value="Plasmid unnamed1"/>
</dbReference>
<organism evidence="1 2">
    <name type="scientific">Ketogulonicigenium robustum</name>
    <dbReference type="NCBI Taxonomy" id="92947"/>
    <lineage>
        <taxon>Bacteria</taxon>
        <taxon>Pseudomonadati</taxon>
        <taxon>Pseudomonadota</taxon>
        <taxon>Alphaproteobacteria</taxon>
        <taxon>Rhodobacterales</taxon>
        <taxon>Roseobacteraceae</taxon>
        <taxon>Ketogulonicigenium</taxon>
    </lineage>
</organism>
<reference evidence="1 2" key="1">
    <citation type="submission" date="2017-02" db="EMBL/GenBank/DDBJ databases">
        <title>Ketogulonicigenium robustum SPU B003 Genome sequencing and assembly.</title>
        <authorList>
            <person name="Li Y."/>
            <person name="Liu L."/>
            <person name="Wang C."/>
            <person name="Zhang M."/>
            <person name="Zhang T."/>
            <person name="Zhang Y."/>
        </authorList>
    </citation>
    <scope>NUCLEOTIDE SEQUENCE [LARGE SCALE GENOMIC DNA]</scope>
    <source>
        <strain evidence="1 2">SPU_B003</strain>
        <plasmid evidence="1 2">unnamed1</plasmid>
    </source>
</reference>
<gene>
    <name evidence="1" type="ORF">BVG79_p1000175</name>
</gene>
<sequence>MGGCAVPSNQGDLVKVAIDLDAQLGNMNEAWLQQEILDEVL</sequence>
<proteinExistence type="predicted"/>
<keyword evidence="2" id="KW-1185">Reference proteome</keyword>
<evidence type="ECO:0000313" key="2">
    <source>
        <dbReference type="Proteomes" id="UP000242447"/>
    </source>
</evidence>
<evidence type="ECO:0000313" key="1">
    <source>
        <dbReference type="EMBL" id="ARO15977.1"/>
    </source>
</evidence>
<dbReference type="EMBL" id="CP019938">
    <property type="protein sequence ID" value="ARO15977.1"/>
    <property type="molecule type" value="Genomic_DNA"/>
</dbReference>
<dbReference type="AlphaFoldDB" id="A0A1W6P3R0"/>
<name>A0A1W6P3R0_9RHOB</name>
<keyword evidence="1" id="KW-0614">Plasmid</keyword>
<protein>
    <submittedName>
        <fullName evidence="1">Uncharacterized protein</fullName>
    </submittedName>
</protein>
<dbReference type="KEGG" id="kro:BVG79_p1000175"/>
<geneLocation type="plasmid" evidence="1">
    <name>unnamed1</name>
</geneLocation>
<accession>A0A1W6P3R0</accession>